<evidence type="ECO:0000259" key="10">
    <source>
        <dbReference type="PROSITE" id="PS50859"/>
    </source>
</evidence>
<proteinExistence type="inferred from homology"/>
<feature type="domain" description="Longin" evidence="10">
    <location>
        <begin position="9"/>
        <end position="113"/>
    </location>
</feature>
<evidence type="ECO:0000256" key="2">
    <source>
        <dbReference type="ARBA" id="ARBA00022448"/>
    </source>
</evidence>
<dbReference type="Proteomes" id="UP001150062">
    <property type="component" value="Unassembled WGS sequence"/>
</dbReference>
<dbReference type="AlphaFoldDB" id="A0AAV7ZPC4"/>
<dbReference type="SUPFAM" id="SSF64356">
    <property type="entry name" value="SNARE-like"/>
    <property type="match status" value="1"/>
</dbReference>
<dbReference type="Gene3D" id="3.30.450.50">
    <property type="entry name" value="Longin domain"/>
    <property type="match status" value="1"/>
</dbReference>
<evidence type="ECO:0000256" key="1">
    <source>
        <dbReference type="ARBA" id="ARBA00008025"/>
    </source>
</evidence>
<comment type="similarity">
    <text evidence="1">Belongs to the synaptobrevin family.</text>
</comment>
<dbReference type="PANTHER" id="PTHR21136:SF168">
    <property type="entry name" value="VESICLE-ASSOCIATED MEMBRANE PROTEIN 9"/>
    <property type="match status" value="1"/>
</dbReference>
<dbReference type="GO" id="GO:0016192">
    <property type="term" value="P:vesicle-mediated transport"/>
    <property type="evidence" value="ECO:0007669"/>
    <property type="project" value="InterPro"/>
</dbReference>
<accession>A0AAV7ZPC4</accession>
<gene>
    <name evidence="12" type="ORF">M0812_12086</name>
    <name evidence="13" type="ORF">M0813_10318</name>
</gene>
<evidence type="ECO:0000256" key="4">
    <source>
        <dbReference type="ARBA" id="ARBA00022927"/>
    </source>
</evidence>
<dbReference type="InterPro" id="IPR042855">
    <property type="entry name" value="V_SNARE_CC"/>
</dbReference>
<evidence type="ECO:0000256" key="3">
    <source>
        <dbReference type="ARBA" id="ARBA00022692"/>
    </source>
</evidence>
<keyword evidence="15" id="KW-1185">Reference proteome</keyword>
<keyword evidence="4" id="KW-0653">Protein transport</keyword>
<keyword evidence="5 9" id="KW-1133">Transmembrane helix</keyword>
<feature type="domain" description="V-SNARE coiled-coil homology" evidence="11">
    <location>
        <begin position="128"/>
        <end position="188"/>
    </location>
</feature>
<feature type="transmembrane region" description="Helical" evidence="9">
    <location>
        <begin position="192"/>
        <end position="217"/>
    </location>
</feature>
<evidence type="ECO:0000313" key="14">
    <source>
        <dbReference type="Proteomes" id="UP001146793"/>
    </source>
</evidence>
<evidence type="ECO:0000313" key="12">
    <source>
        <dbReference type="EMBL" id="KAJ3442352.1"/>
    </source>
</evidence>
<dbReference type="GO" id="GO:0016020">
    <property type="term" value="C:membrane"/>
    <property type="evidence" value="ECO:0007669"/>
    <property type="project" value="InterPro"/>
</dbReference>
<dbReference type="Gene3D" id="1.20.5.110">
    <property type="match status" value="1"/>
</dbReference>
<sequence length="224" mass="25729">MEDGIIYALISRDSSVLVEHTNSKGNFVNAALQILEKIDAHESNKVSYIYDSFYFHYVSEDGFVYMCMTSDSFKRRIAFAFLEDIKNRFSQKFGSTAKNANRYGLQDGFGSDLRTQMDYYSTSPNADKISKVKVEVEEVKKIMVQNIEKVIDRGQKIDLLVDKAEQLNEDAFTFRRNAVKLKRHMWYKNAKLMVILIIVIIAILYFIIAGICGGLSLKPRCIKN</sequence>
<dbReference type="Pfam" id="PF00957">
    <property type="entry name" value="Synaptobrevin"/>
    <property type="match status" value="1"/>
</dbReference>
<dbReference type="InterPro" id="IPR001388">
    <property type="entry name" value="Synaptobrevin-like"/>
</dbReference>
<evidence type="ECO:0000256" key="7">
    <source>
        <dbReference type="ARBA" id="ARBA00046280"/>
    </source>
</evidence>
<dbReference type="GO" id="GO:0005737">
    <property type="term" value="C:cytoplasm"/>
    <property type="evidence" value="ECO:0007669"/>
    <property type="project" value="UniProtKB-ARBA"/>
</dbReference>
<dbReference type="SUPFAM" id="SSF58038">
    <property type="entry name" value="SNARE fusion complex"/>
    <property type="match status" value="1"/>
</dbReference>
<evidence type="ECO:0000313" key="15">
    <source>
        <dbReference type="Proteomes" id="UP001150062"/>
    </source>
</evidence>
<dbReference type="FunFam" id="3.30.450.50:FF:000015">
    <property type="entry name" value="Synaptobrevin 2 isoform 1"/>
    <property type="match status" value="1"/>
</dbReference>
<organism evidence="12 14">
    <name type="scientific">Anaeramoeba flamelloides</name>
    <dbReference type="NCBI Taxonomy" id="1746091"/>
    <lineage>
        <taxon>Eukaryota</taxon>
        <taxon>Metamonada</taxon>
        <taxon>Anaeramoebidae</taxon>
        <taxon>Anaeramoeba</taxon>
    </lineage>
</organism>
<reference evidence="13" key="1">
    <citation type="submission" date="2022-08" db="EMBL/GenBank/DDBJ databases">
        <title>Novel sulfate-reducing endosymbionts in the free-living metamonad Anaeramoeba.</title>
        <authorList>
            <person name="Jerlstrom-Hultqvist J."/>
            <person name="Cepicka I."/>
            <person name="Gallot-Lavallee L."/>
            <person name="Salas-Leiva D."/>
            <person name="Curtis B.A."/>
            <person name="Zahonova K."/>
            <person name="Pipaliya S."/>
            <person name="Dacks J."/>
            <person name="Roger A.J."/>
        </authorList>
    </citation>
    <scope>NUCLEOTIDE SEQUENCE</scope>
    <source>
        <strain evidence="13">Schooner1</strain>
    </source>
</reference>
<dbReference type="PROSITE" id="PS50859">
    <property type="entry name" value="LONGIN"/>
    <property type="match status" value="1"/>
</dbReference>
<dbReference type="InterPro" id="IPR011012">
    <property type="entry name" value="Longin-like_dom_sf"/>
</dbReference>
<evidence type="ECO:0000256" key="5">
    <source>
        <dbReference type="ARBA" id="ARBA00022989"/>
    </source>
</evidence>
<name>A0AAV7ZPC4_9EUKA</name>
<dbReference type="Proteomes" id="UP001146793">
    <property type="component" value="Unassembled WGS sequence"/>
</dbReference>
<keyword evidence="6 9" id="KW-0472">Membrane</keyword>
<evidence type="ECO:0000259" key="11">
    <source>
        <dbReference type="PROSITE" id="PS50892"/>
    </source>
</evidence>
<evidence type="ECO:0000313" key="13">
    <source>
        <dbReference type="EMBL" id="KAJ6226784.1"/>
    </source>
</evidence>
<dbReference type="GO" id="GO:0015031">
    <property type="term" value="P:protein transport"/>
    <property type="evidence" value="ECO:0007669"/>
    <property type="project" value="UniProtKB-KW"/>
</dbReference>
<dbReference type="Pfam" id="PF13774">
    <property type="entry name" value="Longin"/>
    <property type="match status" value="1"/>
</dbReference>
<dbReference type="InterPro" id="IPR051097">
    <property type="entry name" value="Synaptobrevin-like_transport"/>
</dbReference>
<dbReference type="PROSITE" id="PS00417">
    <property type="entry name" value="SYNAPTOBREVIN"/>
    <property type="match status" value="1"/>
</dbReference>
<dbReference type="CDD" id="cd14824">
    <property type="entry name" value="Longin"/>
    <property type="match status" value="1"/>
</dbReference>
<reference evidence="12" key="2">
    <citation type="submission" date="2022-08" db="EMBL/GenBank/DDBJ databases">
        <title>Novel sulphate-reducing endosymbionts in the free-living metamonad Anaeramoeba.</title>
        <authorList>
            <person name="Jerlstrom-Hultqvist J."/>
            <person name="Cepicka I."/>
            <person name="Gallot-Lavallee L."/>
            <person name="Salas-Leiva D."/>
            <person name="Curtis B.A."/>
            <person name="Zahonova K."/>
            <person name="Pipaliya S."/>
            <person name="Dacks J."/>
            <person name="Roger A.J."/>
        </authorList>
    </citation>
    <scope>NUCLEOTIDE SEQUENCE</scope>
    <source>
        <strain evidence="12">Busselton2</strain>
    </source>
</reference>
<dbReference type="CDD" id="cd15843">
    <property type="entry name" value="R-SNARE"/>
    <property type="match status" value="1"/>
</dbReference>
<dbReference type="InterPro" id="IPR010908">
    <property type="entry name" value="Longin_dom"/>
</dbReference>
<dbReference type="PANTHER" id="PTHR21136">
    <property type="entry name" value="SNARE PROTEINS"/>
    <property type="match status" value="1"/>
</dbReference>
<comment type="caution">
    <text evidence="12">The sequence shown here is derived from an EMBL/GenBank/DDBJ whole genome shotgun (WGS) entry which is preliminary data.</text>
</comment>
<protein>
    <submittedName>
        <fullName evidence="12">Snare protein</fullName>
    </submittedName>
</protein>
<evidence type="ECO:0000256" key="9">
    <source>
        <dbReference type="SAM" id="Phobius"/>
    </source>
</evidence>
<dbReference type="FunFam" id="1.20.5.110:FF:000004">
    <property type="entry name" value="Vesicle-associated membrane protein 7"/>
    <property type="match status" value="1"/>
</dbReference>
<dbReference type="EMBL" id="JAOAOG010000339">
    <property type="protein sequence ID" value="KAJ6226784.1"/>
    <property type="molecule type" value="Genomic_DNA"/>
</dbReference>
<keyword evidence="3 9" id="KW-0812">Transmembrane</keyword>
<dbReference type="EMBL" id="JANTQA010000026">
    <property type="protein sequence ID" value="KAJ3442352.1"/>
    <property type="molecule type" value="Genomic_DNA"/>
</dbReference>
<comment type="subcellular location">
    <subcellularLocation>
        <location evidence="7">Endomembrane system</location>
        <topology evidence="7">Single-pass type IV membrane protein</topology>
    </subcellularLocation>
</comment>
<keyword evidence="2" id="KW-0813">Transport</keyword>
<dbReference type="PROSITE" id="PS50892">
    <property type="entry name" value="V_SNARE"/>
    <property type="match status" value="1"/>
</dbReference>
<dbReference type="PRINTS" id="PR00219">
    <property type="entry name" value="SYNAPTOBREVN"/>
</dbReference>
<dbReference type="SMART" id="SM01270">
    <property type="entry name" value="Longin"/>
    <property type="match status" value="1"/>
</dbReference>
<evidence type="ECO:0000256" key="6">
    <source>
        <dbReference type="ARBA" id="ARBA00023136"/>
    </source>
</evidence>
<evidence type="ECO:0000256" key="8">
    <source>
        <dbReference type="PROSITE-ProRule" id="PRU00290"/>
    </source>
</evidence>
<keyword evidence="8" id="KW-0175">Coiled coil</keyword>
<dbReference type="GO" id="GO:0012505">
    <property type="term" value="C:endomembrane system"/>
    <property type="evidence" value="ECO:0007669"/>
    <property type="project" value="UniProtKB-SubCell"/>
</dbReference>